<organism evidence="2">
    <name type="scientific">Tanacetum cinerariifolium</name>
    <name type="common">Dalmatian daisy</name>
    <name type="synonym">Chrysanthemum cinerariifolium</name>
    <dbReference type="NCBI Taxonomy" id="118510"/>
    <lineage>
        <taxon>Eukaryota</taxon>
        <taxon>Viridiplantae</taxon>
        <taxon>Streptophyta</taxon>
        <taxon>Embryophyta</taxon>
        <taxon>Tracheophyta</taxon>
        <taxon>Spermatophyta</taxon>
        <taxon>Magnoliopsida</taxon>
        <taxon>eudicotyledons</taxon>
        <taxon>Gunneridae</taxon>
        <taxon>Pentapetalae</taxon>
        <taxon>asterids</taxon>
        <taxon>campanulids</taxon>
        <taxon>Asterales</taxon>
        <taxon>Asteraceae</taxon>
        <taxon>Asteroideae</taxon>
        <taxon>Anthemideae</taxon>
        <taxon>Anthemidinae</taxon>
        <taxon>Tanacetum</taxon>
    </lineage>
</organism>
<evidence type="ECO:0000256" key="1">
    <source>
        <dbReference type="SAM" id="MobiDB-lite"/>
    </source>
</evidence>
<name>A0A699XHC2_TANCI</name>
<protein>
    <submittedName>
        <fullName evidence="2">Uncharacterized protein</fullName>
    </submittedName>
</protein>
<dbReference type="AlphaFoldDB" id="A0A699XHC2"/>
<accession>A0A699XHC2</accession>
<evidence type="ECO:0000313" key="2">
    <source>
        <dbReference type="EMBL" id="GFD56271.1"/>
    </source>
</evidence>
<feature type="non-terminal residue" evidence="2">
    <location>
        <position position="91"/>
    </location>
</feature>
<feature type="non-terminal residue" evidence="2">
    <location>
        <position position="1"/>
    </location>
</feature>
<reference evidence="2" key="1">
    <citation type="journal article" date="2019" name="Sci. Rep.">
        <title>Draft genome of Tanacetum cinerariifolium, the natural source of mosquito coil.</title>
        <authorList>
            <person name="Yamashiro T."/>
            <person name="Shiraishi A."/>
            <person name="Satake H."/>
            <person name="Nakayama K."/>
        </authorList>
    </citation>
    <scope>NUCLEOTIDE SEQUENCE</scope>
</reference>
<comment type="caution">
    <text evidence="2">The sequence shown here is derived from an EMBL/GenBank/DDBJ whole genome shotgun (WGS) entry which is preliminary data.</text>
</comment>
<proteinExistence type="predicted"/>
<dbReference type="EMBL" id="BKCJ011827559">
    <property type="protein sequence ID" value="GFD56271.1"/>
    <property type="molecule type" value="Genomic_DNA"/>
</dbReference>
<feature type="region of interest" description="Disordered" evidence="1">
    <location>
        <begin position="1"/>
        <end position="55"/>
    </location>
</feature>
<gene>
    <name evidence="2" type="ORF">Tci_928240</name>
</gene>
<sequence>RRGRPHPVRRHPHQRPPTPAPRAEKAPASLPPAQRAPGSAAFIGAPGEGRAHGSGQRCRYAGYLRPRLFAGARVPGRRSARGVPAGRHGLR</sequence>
<feature type="compositionally biased region" description="Basic residues" evidence="1">
    <location>
        <begin position="1"/>
        <end position="14"/>
    </location>
</feature>